<feature type="transmembrane region" description="Helical" evidence="1">
    <location>
        <begin position="49"/>
        <end position="74"/>
    </location>
</feature>
<sequence>MRGRTTTLLKLIVYLIGFIVLMLCVFWLPNMAQKAALIDPSYAYLKYPVLIGIYLTVLPFFFALFHSLKLLSYINHKNAFSELAVTSLKGVKHCAILICLLYLVGMVFLVTQEALHPGIALIGLAILFASFSISLFAAVLQELFTRALEIKSENDLTV</sequence>
<organism evidence="2 3">
    <name type="scientific">Peribacillus psychrosaccharolyticus</name>
    <name type="common">Bacillus psychrosaccharolyticus</name>
    <dbReference type="NCBI Taxonomy" id="1407"/>
    <lineage>
        <taxon>Bacteria</taxon>
        <taxon>Bacillati</taxon>
        <taxon>Bacillota</taxon>
        <taxon>Bacilli</taxon>
        <taxon>Bacillales</taxon>
        <taxon>Bacillaceae</taxon>
        <taxon>Peribacillus</taxon>
    </lineage>
</organism>
<dbReference type="InterPro" id="IPR021354">
    <property type="entry name" value="DUF2975"/>
</dbReference>
<evidence type="ECO:0000313" key="3">
    <source>
        <dbReference type="Proteomes" id="UP000595254"/>
    </source>
</evidence>
<dbReference type="KEGG" id="ppsr:I6J18_02465"/>
<name>A0A974S0M4_PERPY</name>
<dbReference type="AlphaFoldDB" id="A0A974S0M4"/>
<feature type="transmembrane region" description="Helical" evidence="1">
    <location>
        <begin position="94"/>
        <end position="112"/>
    </location>
</feature>
<protein>
    <submittedName>
        <fullName evidence="2">DUF2975 domain-containing protein</fullName>
    </submittedName>
</protein>
<evidence type="ECO:0000313" key="2">
    <source>
        <dbReference type="EMBL" id="QQT00807.1"/>
    </source>
</evidence>
<proteinExistence type="predicted"/>
<keyword evidence="3" id="KW-1185">Reference proteome</keyword>
<dbReference type="RefSeq" id="WP_040374386.1">
    <property type="nucleotide sequence ID" value="NZ_CP068053.1"/>
</dbReference>
<keyword evidence="1" id="KW-1133">Transmembrane helix</keyword>
<dbReference type="Proteomes" id="UP000595254">
    <property type="component" value="Chromosome"/>
</dbReference>
<keyword evidence="1" id="KW-0812">Transmembrane</keyword>
<reference evidence="2 3" key="1">
    <citation type="submission" date="2021-01" db="EMBL/GenBank/DDBJ databases">
        <title>FDA dAtabase for Regulatory Grade micrObial Sequences (FDA-ARGOS): Supporting development and validation of Infectious Disease Dx tests.</title>
        <authorList>
            <person name="Nelson B."/>
            <person name="Plummer A."/>
            <person name="Tallon L."/>
            <person name="Sadzewicz L."/>
            <person name="Zhao X."/>
            <person name="Boylan J."/>
            <person name="Ott S."/>
            <person name="Bowen H."/>
            <person name="Vavikolanu K."/>
            <person name="Mehta A."/>
            <person name="Aluvathingal J."/>
            <person name="Nadendla S."/>
            <person name="Myers T."/>
            <person name="Yan Y."/>
            <person name="Sichtig H."/>
        </authorList>
    </citation>
    <scope>NUCLEOTIDE SEQUENCE [LARGE SCALE GENOMIC DNA]</scope>
    <source>
        <strain evidence="2 3">FDAARGOS_1161</strain>
    </source>
</reference>
<evidence type="ECO:0000256" key="1">
    <source>
        <dbReference type="SAM" id="Phobius"/>
    </source>
</evidence>
<dbReference type="EMBL" id="CP068053">
    <property type="protein sequence ID" value="QQT00807.1"/>
    <property type="molecule type" value="Genomic_DNA"/>
</dbReference>
<accession>A0A974S0M4</accession>
<feature type="transmembrane region" description="Helical" evidence="1">
    <location>
        <begin position="118"/>
        <end position="140"/>
    </location>
</feature>
<keyword evidence="1" id="KW-0472">Membrane</keyword>
<feature type="transmembrane region" description="Helical" evidence="1">
    <location>
        <begin position="12"/>
        <end position="29"/>
    </location>
</feature>
<dbReference type="Pfam" id="PF11188">
    <property type="entry name" value="DUF2975"/>
    <property type="match status" value="1"/>
</dbReference>
<gene>
    <name evidence="2" type="ORF">I6J18_02465</name>
</gene>